<dbReference type="AlphaFoldDB" id="A0A0A9HY34"/>
<reference evidence="1" key="2">
    <citation type="journal article" date="2015" name="Data Brief">
        <title>Shoot transcriptome of the giant reed, Arundo donax.</title>
        <authorList>
            <person name="Barrero R.A."/>
            <person name="Guerrero F.D."/>
            <person name="Moolhuijzen P."/>
            <person name="Goolsby J.A."/>
            <person name="Tidwell J."/>
            <person name="Bellgard S.E."/>
            <person name="Bellgard M.I."/>
        </authorList>
    </citation>
    <scope>NUCLEOTIDE SEQUENCE</scope>
    <source>
        <tissue evidence="1">Shoot tissue taken approximately 20 cm above the soil surface</tissue>
    </source>
</reference>
<accession>A0A0A9HY34</accession>
<sequence length="26" mass="3012">MWGEMLLQKTKATSIYKPNQSIRSIS</sequence>
<organism evidence="1">
    <name type="scientific">Arundo donax</name>
    <name type="common">Giant reed</name>
    <name type="synonym">Donax arundinaceus</name>
    <dbReference type="NCBI Taxonomy" id="35708"/>
    <lineage>
        <taxon>Eukaryota</taxon>
        <taxon>Viridiplantae</taxon>
        <taxon>Streptophyta</taxon>
        <taxon>Embryophyta</taxon>
        <taxon>Tracheophyta</taxon>
        <taxon>Spermatophyta</taxon>
        <taxon>Magnoliopsida</taxon>
        <taxon>Liliopsida</taxon>
        <taxon>Poales</taxon>
        <taxon>Poaceae</taxon>
        <taxon>PACMAD clade</taxon>
        <taxon>Arundinoideae</taxon>
        <taxon>Arundineae</taxon>
        <taxon>Arundo</taxon>
    </lineage>
</organism>
<protein>
    <submittedName>
        <fullName evidence="1">Uncharacterized protein</fullName>
    </submittedName>
</protein>
<reference evidence="1" key="1">
    <citation type="submission" date="2014-09" db="EMBL/GenBank/DDBJ databases">
        <authorList>
            <person name="Magalhaes I.L.F."/>
            <person name="Oliveira U."/>
            <person name="Santos F.R."/>
            <person name="Vidigal T.H.D.A."/>
            <person name="Brescovit A.D."/>
            <person name="Santos A.J."/>
        </authorList>
    </citation>
    <scope>NUCLEOTIDE SEQUENCE</scope>
    <source>
        <tissue evidence="1">Shoot tissue taken approximately 20 cm above the soil surface</tissue>
    </source>
</reference>
<dbReference type="EMBL" id="GBRH01158095">
    <property type="protein sequence ID" value="JAE39801.1"/>
    <property type="molecule type" value="Transcribed_RNA"/>
</dbReference>
<name>A0A0A9HY34_ARUDO</name>
<evidence type="ECO:0000313" key="1">
    <source>
        <dbReference type="EMBL" id="JAE39801.1"/>
    </source>
</evidence>
<proteinExistence type="predicted"/>